<keyword evidence="3 4" id="KW-0975">Bacterial flagellum</keyword>
<keyword evidence="6" id="KW-0966">Cell projection</keyword>
<dbReference type="RefSeq" id="WP_035152039.1">
    <property type="nucleotide sequence ID" value="NZ_JAAZWO010000002.1"/>
</dbReference>
<comment type="similarity">
    <text evidence="2 4">Belongs to the FliE family.</text>
</comment>
<dbReference type="EMBL" id="JAAZWO010000002">
    <property type="protein sequence ID" value="MBC2396687.1"/>
    <property type="molecule type" value="Genomic_DNA"/>
</dbReference>
<keyword evidence="6" id="KW-0282">Flagellum</keyword>
<dbReference type="GO" id="GO:0005198">
    <property type="term" value="F:structural molecule activity"/>
    <property type="evidence" value="ECO:0007669"/>
    <property type="project" value="UniProtKB-UniRule"/>
</dbReference>
<dbReference type="GO" id="GO:0003774">
    <property type="term" value="F:cytoskeletal motor activity"/>
    <property type="evidence" value="ECO:0007669"/>
    <property type="project" value="InterPro"/>
</dbReference>
<evidence type="ECO:0000256" key="4">
    <source>
        <dbReference type="HAMAP-Rule" id="MF_00724"/>
    </source>
</evidence>
<organism evidence="6 7">
    <name type="scientific">Clostridium tetanomorphum</name>
    <dbReference type="NCBI Taxonomy" id="1553"/>
    <lineage>
        <taxon>Bacteria</taxon>
        <taxon>Bacillati</taxon>
        <taxon>Bacillota</taxon>
        <taxon>Clostridia</taxon>
        <taxon>Eubacteriales</taxon>
        <taxon>Clostridiaceae</taxon>
        <taxon>Clostridium</taxon>
    </lineage>
</organism>
<evidence type="ECO:0000256" key="5">
    <source>
        <dbReference type="NCBIfam" id="TIGR00205"/>
    </source>
</evidence>
<evidence type="ECO:0000313" key="7">
    <source>
        <dbReference type="Proteomes" id="UP000563151"/>
    </source>
</evidence>
<accession>A0A923IZ73</accession>
<evidence type="ECO:0000256" key="3">
    <source>
        <dbReference type="ARBA" id="ARBA00023143"/>
    </source>
</evidence>
<sequence>MRINEFTIDPKIFDDMSIAKNKNKDVEQKSENSFFNTLKGKLDEVNEKQITAEKATESFIKGEEINVHNVMLDSEEAKMSIELAVQVRNKLVEAYQELNRMQL</sequence>
<dbReference type="AlphaFoldDB" id="A0A923IZ73"/>
<dbReference type="Pfam" id="PF02049">
    <property type="entry name" value="FliE"/>
    <property type="match status" value="1"/>
</dbReference>
<protein>
    <recommendedName>
        <fullName evidence="4 5">Flagellar hook-basal body complex protein FliE</fullName>
    </recommendedName>
</protein>
<dbReference type="Proteomes" id="UP000563151">
    <property type="component" value="Unassembled WGS sequence"/>
</dbReference>
<evidence type="ECO:0000256" key="2">
    <source>
        <dbReference type="ARBA" id="ARBA00009272"/>
    </source>
</evidence>
<dbReference type="HAMAP" id="MF_00724">
    <property type="entry name" value="FliE"/>
    <property type="match status" value="1"/>
</dbReference>
<dbReference type="PRINTS" id="PR01006">
    <property type="entry name" value="FLGHOOKFLIE"/>
</dbReference>
<keyword evidence="7" id="KW-1185">Reference proteome</keyword>
<dbReference type="GO" id="GO:0071973">
    <property type="term" value="P:bacterial-type flagellum-dependent cell motility"/>
    <property type="evidence" value="ECO:0007669"/>
    <property type="project" value="InterPro"/>
</dbReference>
<reference evidence="6 7" key="1">
    <citation type="submission" date="2020-04" db="EMBL/GenBank/DDBJ databases">
        <title>Genomic insights into acetone-butanol-ethanol (ABE) fermentation by sequencing solventogenic clostridia strains.</title>
        <authorList>
            <person name="Brown S."/>
        </authorList>
    </citation>
    <scope>NUCLEOTIDE SEQUENCE [LARGE SCALE GENOMIC DNA]</scope>
    <source>
        <strain evidence="6 7">DJ011</strain>
    </source>
</reference>
<dbReference type="PANTHER" id="PTHR34653">
    <property type="match status" value="1"/>
</dbReference>
<comment type="subcellular location">
    <subcellularLocation>
        <location evidence="1 4">Bacterial flagellum basal body</location>
    </subcellularLocation>
</comment>
<name>A0A923IZ73_CLOTT</name>
<dbReference type="GO" id="GO:0009425">
    <property type="term" value="C:bacterial-type flagellum basal body"/>
    <property type="evidence" value="ECO:0007669"/>
    <property type="project" value="UniProtKB-SubCell"/>
</dbReference>
<gene>
    <name evidence="4 6" type="primary">fliE</name>
    <name evidence="6" type="ORF">HGG79_02680</name>
</gene>
<keyword evidence="6" id="KW-0969">Cilium</keyword>
<dbReference type="InterPro" id="IPR001624">
    <property type="entry name" value="FliE"/>
</dbReference>
<evidence type="ECO:0000313" key="6">
    <source>
        <dbReference type="EMBL" id="MBC2396687.1"/>
    </source>
</evidence>
<evidence type="ECO:0000256" key="1">
    <source>
        <dbReference type="ARBA" id="ARBA00004117"/>
    </source>
</evidence>
<dbReference type="PANTHER" id="PTHR34653:SF1">
    <property type="entry name" value="FLAGELLAR HOOK-BASAL BODY COMPLEX PROTEIN FLIE"/>
    <property type="match status" value="1"/>
</dbReference>
<dbReference type="NCBIfam" id="TIGR00205">
    <property type="entry name" value="fliE"/>
    <property type="match status" value="1"/>
</dbReference>
<comment type="caution">
    <text evidence="6">The sequence shown here is derived from an EMBL/GenBank/DDBJ whole genome shotgun (WGS) entry which is preliminary data.</text>
</comment>
<proteinExistence type="inferred from homology"/>